<feature type="transmembrane region" description="Helical" evidence="7">
    <location>
        <begin position="290"/>
        <end position="314"/>
    </location>
</feature>
<evidence type="ECO:0000256" key="2">
    <source>
        <dbReference type="ARBA" id="ARBA00022692"/>
    </source>
</evidence>
<feature type="region of interest" description="Disordered" evidence="6">
    <location>
        <begin position="522"/>
        <end position="611"/>
    </location>
</feature>
<evidence type="ECO:0000259" key="10">
    <source>
        <dbReference type="Pfam" id="PF21892"/>
    </source>
</evidence>
<feature type="compositionally biased region" description="Pro residues" evidence="6">
    <location>
        <begin position="573"/>
        <end position="590"/>
    </location>
</feature>
<dbReference type="PANTHER" id="PTHR23252:SF24">
    <property type="entry name" value="TRANSMEMBRANE PROTEIN 145"/>
    <property type="match status" value="1"/>
</dbReference>
<dbReference type="Pfam" id="PF10192">
    <property type="entry name" value="GPR180-TMEM145_TM"/>
    <property type="match status" value="1"/>
</dbReference>
<feature type="transmembrane region" description="Helical" evidence="7">
    <location>
        <begin position="399"/>
        <end position="420"/>
    </location>
</feature>
<proteinExistence type="predicted"/>
<keyword evidence="4 7" id="KW-0472">Membrane</keyword>
<keyword evidence="2 7" id="KW-0812">Transmembrane</keyword>
<keyword evidence="5" id="KW-0325">Glycoprotein</keyword>
<dbReference type="InterPro" id="IPR053880">
    <property type="entry name" value="GPR180-like_N"/>
</dbReference>
<protein>
    <submittedName>
        <fullName evidence="11">GpcrRhopsn4 domain-containing protein</fullName>
    </submittedName>
</protein>
<evidence type="ECO:0000313" key="11">
    <source>
        <dbReference type="WBParaSite" id="MCU_008545-RA"/>
    </source>
</evidence>
<feature type="transmembrane region" description="Helical" evidence="7">
    <location>
        <begin position="365"/>
        <end position="387"/>
    </location>
</feature>
<reference evidence="11" key="1">
    <citation type="submission" date="2019-11" db="UniProtKB">
        <authorList>
            <consortium name="WormBaseParasite"/>
        </authorList>
    </citation>
    <scope>IDENTIFICATION</scope>
</reference>
<evidence type="ECO:0000256" key="8">
    <source>
        <dbReference type="SAM" id="SignalP"/>
    </source>
</evidence>
<feature type="transmembrane region" description="Helical" evidence="7">
    <location>
        <begin position="432"/>
        <end position="453"/>
    </location>
</feature>
<keyword evidence="8" id="KW-0732">Signal</keyword>
<dbReference type="InterPro" id="IPR019336">
    <property type="entry name" value="GPR180/TMEM145_TM"/>
</dbReference>
<evidence type="ECO:0000256" key="6">
    <source>
        <dbReference type="SAM" id="MobiDB-lite"/>
    </source>
</evidence>
<feature type="signal peptide" evidence="8">
    <location>
        <begin position="1"/>
        <end position="19"/>
    </location>
</feature>
<evidence type="ECO:0000256" key="1">
    <source>
        <dbReference type="ARBA" id="ARBA00004141"/>
    </source>
</evidence>
<accession>A0A5K3FHX1</accession>
<keyword evidence="3 7" id="KW-1133">Transmembrane helix</keyword>
<evidence type="ECO:0000256" key="4">
    <source>
        <dbReference type="ARBA" id="ARBA00023136"/>
    </source>
</evidence>
<feature type="domain" description="GPR180/TMEM145 transmembrane" evidence="9">
    <location>
        <begin position="273"/>
        <end position="480"/>
    </location>
</feature>
<comment type="subcellular location">
    <subcellularLocation>
        <location evidence="1">Membrane</location>
        <topology evidence="1">Multi-pass membrane protein</topology>
    </subcellularLocation>
</comment>
<dbReference type="GO" id="GO:0019236">
    <property type="term" value="P:response to pheromone"/>
    <property type="evidence" value="ECO:0007669"/>
    <property type="project" value="InterPro"/>
</dbReference>
<dbReference type="WBParaSite" id="MCU_008545-RA">
    <property type="protein sequence ID" value="MCU_008545-RA"/>
    <property type="gene ID" value="MCU_008545"/>
</dbReference>
<dbReference type="AlphaFoldDB" id="A0A5K3FHX1"/>
<dbReference type="PANTHER" id="PTHR23252">
    <property type="entry name" value="INTIMAL THICKNESS RECEPTOR-RELATED"/>
    <property type="match status" value="1"/>
</dbReference>
<feature type="compositionally biased region" description="Basic and acidic residues" evidence="6">
    <location>
        <begin position="593"/>
        <end position="602"/>
    </location>
</feature>
<dbReference type="Pfam" id="PF21892">
    <property type="entry name" value="TMEM145_N"/>
    <property type="match status" value="1"/>
</dbReference>
<evidence type="ECO:0000256" key="7">
    <source>
        <dbReference type="SAM" id="Phobius"/>
    </source>
</evidence>
<feature type="transmembrane region" description="Helical" evidence="7">
    <location>
        <begin position="260"/>
        <end position="278"/>
    </location>
</feature>
<evidence type="ECO:0000256" key="5">
    <source>
        <dbReference type="ARBA" id="ARBA00023180"/>
    </source>
</evidence>
<dbReference type="InterPro" id="IPR047831">
    <property type="entry name" value="GPR180/TMEM145"/>
</dbReference>
<feature type="chain" id="PRO_5024315710" evidence="8">
    <location>
        <begin position="20"/>
        <end position="611"/>
    </location>
</feature>
<feature type="domain" description="GPR180-like N-terminal" evidence="10">
    <location>
        <begin position="23"/>
        <end position="104"/>
    </location>
</feature>
<dbReference type="GO" id="GO:0016020">
    <property type="term" value="C:membrane"/>
    <property type="evidence" value="ECO:0007669"/>
    <property type="project" value="UniProtKB-SubCell"/>
</dbReference>
<sequence>MNWIFAALTFIILIKENFAIVYEGNLFHVENWNFVSRFCFIKDTSSLQFELIYPEVLGSLSLDAFWDAPEIWDVAYTSRMTCREKITLLQGFSPNQKFLLSAEENGWCQHVDFRNFDHPFEVPDFRESESGMVSRLVEVDTRYRNHSRHDHPRQLYAFSLESYQSSILQSAYARYQIMPDASPNWVYCKSPEISFTPGKISWWFFALDSCKESFQDNKGGRLGEDPIVYYRLEMQNGKGGGNLFTRHFSVDEFGSLETVLIFWVASIGTLFIGGWILITEKNTKILRIHFALFGGVLLFAFLKWLSALMCLGHLSNTGHKPAWLEIISDLMGGSSHSALVALLLLLASGHAIVHKAPGKRLKMALVATVAVYTLVQLICGITATLAFDTGRAKYIYQSPTGYTLVALNVTAWLVFLLVAMYTNTHWPSKRMFYLQLIAFYTVWFWTLPIILIINGDYIPLWRRLALHRSIASTTDLLAHLYLLYTFWPSKLPKHFAQSGIGDGEDGDVASLAQVSRTSVTPITIPSLVPEPTASRTPRKKPPKSTGGSGSKMELGKPGETSQPPLTPRTPGESPRPPPPPPPKASSPEPQPTESEKPTKDVKSTFLKKLML</sequence>
<evidence type="ECO:0000259" key="9">
    <source>
        <dbReference type="Pfam" id="PF10192"/>
    </source>
</evidence>
<organism evidence="11">
    <name type="scientific">Mesocestoides corti</name>
    <name type="common">Flatworm</name>
    <dbReference type="NCBI Taxonomy" id="53468"/>
    <lineage>
        <taxon>Eukaryota</taxon>
        <taxon>Metazoa</taxon>
        <taxon>Spiralia</taxon>
        <taxon>Lophotrochozoa</taxon>
        <taxon>Platyhelminthes</taxon>
        <taxon>Cestoda</taxon>
        <taxon>Eucestoda</taxon>
        <taxon>Cyclophyllidea</taxon>
        <taxon>Mesocestoididae</taxon>
        <taxon>Mesocestoides</taxon>
    </lineage>
</organism>
<feature type="transmembrane region" description="Helical" evidence="7">
    <location>
        <begin position="334"/>
        <end position="353"/>
    </location>
</feature>
<evidence type="ECO:0000256" key="3">
    <source>
        <dbReference type="ARBA" id="ARBA00022989"/>
    </source>
</evidence>
<name>A0A5K3FHX1_MESCO</name>
<dbReference type="GO" id="GO:0007186">
    <property type="term" value="P:G protein-coupled receptor signaling pathway"/>
    <property type="evidence" value="ECO:0007669"/>
    <property type="project" value="InterPro"/>
</dbReference>